<dbReference type="PRINTS" id="PR00032">
    <property type="entry name" value="HTHARAC"/>
</dbReference>
<evidence type="ECO:0000256" key="4">
    <source>
        <dbReference type="ARBA" id="ARBA00023159"/>
    </source>
</evidence>
<dbReference type="AlphaFoldDB" id="A0AA37SB66"/>
<evidence type="ECO:0000256" key="5">
    <source>
        <dbReference type="ARBA" id="ARBA00023163"/>
    </source>
</evidence>
<organism evidence="7 8">
    <name type="scientific">Litoribrevibacter albus</name>
    <dbReference type="NCBI Taxonomy" id="1473156"/>
    <lineage>
        <taxon>Bacteria</taxon>
        <taxon>Pseudomonadati</taxon>
        <taxon>Pseudomonadota</taxon>
        <taxon>Gammaproteobacteria</taxon>
        <taxon>Oceanospirillales</taxon>
        <taxon>Oceanospirillaceae</taxon>
        <taxon>Litoribrevibacter</taxon>
    </lineage>
</organism>
<dbReference type="CDD" id="cd06124">
    <property type="entry name" value="cupin_NimR-like_N"/>
    <property type="match status" value="1"/>
</dbReference>
<dbReference type="GO" id="GO:0043565">
    <property type="term" value="F:sequence-specific DNA binding"/>
    <property type="evidence" value="ECO:0007669"/>
    <property type="project" value="InterPro"/>
</dbReference>
<dbReference type="PROSITE" id="PS01124">
    <property type="entry name" value="HTH_ARAC_FAMILY_2"/>
    <property type="match status" value="1"/>
</dbReference>
<keyword evidence="1" id="KW-0678">Repressor</keyword>
<dbReference type="InterPro" id="IPR009057">
    <property type="entry name" value="Homeodomain-like_sf"/>
</dbReference>
<gene>
    <name evidence="7" type="ORF">GCM10007876_24600</name>
</gene>
<dbReference type="EMBL" id="BSNM01000014">
    <property type="protein sequence ID" value="GLQ31981.1"/>
    <property type="molecule type" value="Genomic_DNA"/>
</dbReference>
<accession>A0AA37SB66</accession>
<feature type="domain" description="HTH araC/xylS-type" evidence="6">
    <location>
        <begin position="166"/>
        <end position="263"/>
    </location>
</feature>
<dbReference type="Pfam" id="PF02311">
    <property type="entry name" value="AraC_binding"/>
    <property type="match status" value="1"/>
</dbReference>
<dbReference type="Gene3D" id="2.60.120.10">
    <property type="entry name" value="Jelly Rolls"/>
    <property type="match status" value="1"/>
</dbReference>
<dbReference type="InterPro" id="IPR018060">
    <property type="entry name" value="HTH_AraC"/>
</dbReference>
<comment type="caution">
    <text evidence="7">The sequence shown here is derived from an EMBL/GenBank/DDBJ whole genome shotgun (WGS) entry which is preliminary data.</text>
</comment>
<dbReference type="PANTHER" id="PTHR11019:SF199">
    <property type="entry name" value="HTH-TYPE TRANSCRIPTIONAL REGULATOR NIMR"/>
    <property type="match status" value="1"/>
</dbReference>
<dbReference type="InterPro" id="IPR003313">
    <property type="entry name" value="AraC-bd"/>
</dbReference>
<dbReference type="Gene3D" id="1.10.10.60">
    <property type="entry name" value="Homeodomain-like"/>
    <property type="match status" value="1"/>
</dbReference>
<keyword evidence="5" id="KW-0804">Transcription</keyword>
<proteinExistence type="predicted"/>
<evidence type="ECO:0000259" key="6">
    <source>
        <dbReference type="PROSITE" id="PS01124"/>
    </source>
</evidence>
<evidence type="ECO:0000313" key="8">
    <source>
        <dbReference type="Proteomes" id="UP001161389"/>
    </source>
</evidence>
<reference evidence="7" key="2">
    <citation type="submission" date="2023-01" db="EMBL/GenBank/DDBJ databases">
        <title>Draft genome sequence of Litoribrevibacter albus strain NBRC 110071.</title>
        <authorList>
            <person name="Sun Q."/>
            <person name="Mori K."/>
        </authorList>
    </citation>
    <scope>NUCLEOTIDE SEQUENCE</scope>
    <source>
        <strain evidence="7">NBRC 110071</strain>
    </source>
</reference>
<dbReference type="Pfam" id="PF12833">
    <property type="entry name" value="HTH_18"/>
    <property type="match status" value="1"/>
</dbReference>
<reference evidence="7" key="1">
    <citation type="journal article" date="2014" name="Int. J. Syst. Evol. Microbiol.">
        <title>Complete genome sequence of Corynebacterium casei LMG S-19264T (=DSM 44701T), isolated from a smear-ripened cheese.</title>
        <authorList>
            <consortium name="US DOE Joint Genome Institute (JGI-PGF)"/>
            <person name="Walter F."/>
            <person name="Albersmeier A."/>
            <person name="Kalinowski J."/>
            <person name="Ruckert C."/>
        </authorList>
    </citation>
    <scope>NUCLEOTIDE SEQUENCE</scope>
    <source>
        <strain evidence="7">NBRC 110071</strain>
    </source>
</reference>
<dbReference type="GO" id="GO:0003700">
    <property type="term" value="F:DNA-binding transcription factor activity"/>
    <property type="evidence" value="ECO:0007669"/>
    <property type="project" value="InterPro"/>
</dbReference>
<dbReference type="InterPro" id="IPR014710">
    <property type="entry name" value="RmlC-like_jellyroll"/>
</dbReference>
<dbReference type="RefSeq" id="WP_284381789.1">
    <property type="nucleotide sequence ID" value="NZ_BSNM01000014.1"/>
</dbReference>
<dbReference type="Proteomes" id="UP001161389">
    <property type="component" value="Unassembled WGS sequence"/>
</dbReference>
<keyword evidence="3" id="KW-0238">DNA-binding</keyword>
<evidence type="ECO:0000313" key="7">
    <source>
        <dbReference type="EMBL" id="GLQ31981.1"/>
    </source>
</evidence>
<dbReference type="PANTHER" id="PTHR11019">
    <property type="entry name" value="HTH-TYPE TRANSCRIPTIONAL REGULATOR NIMR"/>
    <property type="match status" value="1"/>
</dbReference>
<protein>
    <submittedName>
        <fullName evidence="7">AraC family transcriptional regulator</fullName>
    </submittedName>
</protein>
<dbReference type="InterPro" id="IPR020449">
    <property type="entry name" value="Tscrpt_reg_AraC-type_HTH"/>
</dbReference>
<name>A0AA37SB66_9GAMM</name>
<dbReference type="SMART" id="SM00342">
    <property type="entry name" value="HTH_ARAC"/>
    <property type="match status" value="1"/>
</dbReference>
<keyword evidence="8" id="KW-1185">Reference proteome</keyword>
<keyword evidence="4" id="KW-0010">Activator</keyword>
<dbReference type="SUPFAM" id="SSF46689">
    <property type="entry name" value="Homeodomain-like"/>
    <property type="match status" value="1"/>
</dbReference>
<sequence length="265" mass="30021">MNIDKLTQIPVAKVGHLNDVTKPVLPYWNEVKDAMCSEPHSHPRGQLVYSIKGVTRVITNEGIHLIPSSQAFWCPPHHQHTLMFPGAVEVANLFIDEKWAKELPNTQQVLNVSLLMKGLIGKALEIEHDYQEGTTEHRLMVVIIDQLKELSPAPLTLPWSNNKKLETIMKALIADPANTESIDHWAEQVHCTPRTLARLFNKEVNMTFTQWRMQAKFFHAIEQLNQKHSVTAIALDLGYSSPSAFISAFRKTLGKTPTEYVEALF</sequence>
<evidence type="ECO:0000256" key="2">
    <source>
        <dbReference type="ARBA" id="ARBA00023015"/>
    </source>
</evidence>
<dbReference type="FunFam" id="1.10.10.60:FF:000132">
    <property type="entry name" value="AraC family transcriptional regulator"/>
    <property type="match status" value="1"/>
</dbReference>
<dbReference type="InterPro" id="IPR011051">
    <property type="entry name" value="RmlC_Cupin_sf"/>
</dbReference>
<evidence type="ECO:0000256" key="1">
    <source>
        <dbReference type="ARBA" id="ARBA00022491"/>
    </source>
</evidence>
<keyword evidence="2" id="KW-0805">Transcription regulation</keyword>
<dbReference type="SUPFAM" id="SSF51182">
    <property type="entry name" value="RmlC-like cupins"/>
    <property type="match status" value="1"/>
</dbReference>
<evidence type="ECO:0000256" key="3">
    <source>
        <dbReference type="ARBA" id="ARBA00023125"/>
    </source>
</evidence>